<feature type="region of interest" description="Disordered" evidence="1">
    <location>
        <begin position="42"/>
        <end position="62"/>
    </location>
</feature>
<evidence type="ECO:0000313" key="2">
    <source>
        <dbReference type="EMBL" id="CAE0804726.1"/>
    </source>
</evidence>
<protein>
    <submittedName>
        <fullName evidence="2">Uncharacterized protein</fullName>
    </submittedName>
</protein>
<organism evidence="2">
    <name type="scientific">Eutreptiella gymnastica</name>
    <dbReference type="NCBI Taxonomy" id="73025"/>
    <lineage>
        <taxon>Eukaryota</taxon>
        <taxon>Discoba</taxon>
        <taxon>Euglenozoa</taxon>
        <taxon>Euglenida</taxon>
        <taxon>Spirocuta</taxon>
        <taxon>Euglenophyceae</taxon>
        <taxon>Eutreptiales</taxon>
        <taxon>Eutreptiaceae</taxon>
        <taxon>Eutreptiella</taxon>
    </lineage>
</organism>
<dbReference type="EMBL" id="HBJA01045570">
    <property type="protein sequence ID" value="CAE0804726.1"/>
    <property type="molecule type" value="Transcribed_RNA"/>
</dbReference>
<reference evidence="2" key="1">
    <citation type="submission" date="2021-01" db="EMBL/GenBank/DDBJ databases">
        <authorList>
            <person name="Corre E."/>
            <person name="Pelletier E."/>
            <person name="Niang G."/>
            <person name="Scheremetjew M."/>
            <person name="Finn R."/>
            <person name="Kale V."/>
            <person name="Holt S."/>
            <person name="Cochrane G."/>
            <person name="Meng A."/>
            <person name="Brown T."/>
            <person name="Cohen L."/>
        </authorList>
    </citation>
    <scope>NUCLEOTIDE SEQUENCE</scope>
    <source>
        <strain evidence="2">CCMP1594</strain>
    </source>
</reference>
<feature type="compositionally biased region" description="Basic residues" evidence="1">
    <location>
        <begin position="42"/>
        <end position="53"/>
    </location>
</feature>
<feature type="compositionally biased region" description="Basic and acidic residues" evidence="1">
    <location>
        <begin position="112"/>
        <end position="123"/>
    </location>
</feature>
<name>A0A7S4CS03_9EUGL</name>
<feature type="region of interest" description="Disordered" evidence="1">
    <location>
        <begin position="112"/>
        <end position="136"/>
    </location>
</feature>
<sequence length="136" mass="15171">MGYSNKRTTEAEGEGGPCRLFASTASVLCTEDESQKVRKMMQRTRGQTARHRFSGTETQKSATTETCRLPLLVMSPAAPVAAPSLFPRLQWGTAQHSLRYTVGLRQELRRDWGQAGARTEDIPKSSLPLRQQQAYD</sequence>
<evidence type="ECO:0000256" key="1">
    <source>
        <dbReference type="SAM" id="MobiDB-lite"/>
    </source>
</evidence>
<accession>A0A7S4CS03</accession>
<proteinExistence type="predicted"/>
<dbReference type="AlphaFoldDB" id="A0A7S4CS03"/>
<gene>
    <name evidence="2" type="ORF">EGYM00163_LOCUS15850</name>
</gene>